<proteinExistence type="predicted"/>
<keyword evidence="2" id="KW-1185">Reference proteome</keyword>
<accession>A0A4P1JSL2</accession>
<sequence length="53" mass="5599">MPARPRRTGPVLTDAAREAFAAALVVLLAIAFAGAALERAGPAQPLPDQYRIR</sequence>
<name>A0A4P1JSL2_9CAUL</name>
<dbReference type="KEGG" id="bvy:NCTC9239_00084"/>
<protein>
    <submittedName>
        <fullName evidence="1">Uncharacterized protein</fullName>
    </submittedName>
</protein>
<dbReference type="RefSeq" id="WP_167493261.1">
    <property type="nucleotide sequence ID" value="NZ_LR588407.1"/>
</dbReference>
<reference evidence="1 2" key="1">
    <citation type="submission" date="2019-04" db="EMBL/GenBank/DDBJ databases">
        <authorList>
            <consortium name="Pathogen Informatics"/>
        </authorList>
    </citation>
    <scope>NUCLEOTIDE SEQUENCE [LARGE SCALE GENOMIC DNA]</scope>
    <source>
        <strain evidence="1 2">NCTC9239</strain>
    </source>
</reference>
<evidence type="ECO:0000313" key="1">
    <source>
        <dbReference type="EMBL" id="VTO10641.1"/>
    </source>
</evidence>
<organism evidence="1 2">
    <name type="scientific">Brevundimonas vancanneytii</name>
    <dbReference type="NCBI Taxonomy" id="1325724"/>
    <lineage>
        <taxon>Bacteria</taxon>
        <taxon>Pseudomonadati</taxon>
        <taxon>Pseudomonadota</taxon>
        <taxon>Alphaproteobacteria</taxon>
        <taxon>Caulobacterales</taxon>
        <taxon>Caulobacteraceae</taxon>
        <taxon>Brevundimonas</taxon>
    </lineage>
</organism>
<dbReference type="EMBL" id="LR588407">
    <property type="protein sequence ID" value="VTO10641.1"/>
    <property type="molecule type" value="Genomic_DNA"/>
</dbReference>
<gene>
    <name evidence="1" type="ORF">NCTC9239_00084</name>
</gene>
<dbReference type="AlphaFoldDB" id="A0A4P1JSL2"/>
<evidence type="ECO:0000313" key="2">
    <source>
        <dbReference type="Proteomes" id="UP000309952"/>
    </source>
</evidence>
<dbReference type="Proteomes" id="UP000309952">
    <property type="component" value="Chromosome"/>
</dbReference>